<feature type="domain" description="DUF1214" evidence="1">
    <location>
        <begin position="327"/>
        <end position="436"/>
    </location>
</feature>
<reference evidence="3 4" key="1">
    <citation type="submission" date="2019-12" db="EMBL/GenBank/DDBJ databases">
        <authorList>
            <person name="Xu J."/>
        </authorList>
    </citation>
    <scope>NUCLEOTIDE SEQUENCE [LARGE SCALE GENOMIC DNA]</scope>
    <source>
        <strain evidence="3 4">HX-5-24</strain>
    </source>
</reference>
<gene>
    <name evidence="3" type="ORF">GN331_10900</name>
</gene>
<dbReference type="Gene3D" id="2.60.120.600">
    <property type="entry name" value="Domain of unknown function DUF1214, C-terminal domain"/>
    <property type="match status" value="1"/>
</dbReference>
<evidence type="ECO:0000313" key="3">
    <source>
        <dbReference type="EMBL" id="MUV14712.1"/>
    </source>
</evidence>
<sequence>MPPGPDASVKITEEYAKLVARDVYFWAWPMVNIYNRRLLFSTIKEQRYLGTSPQAPVNKFTMLTDYASAEQRNVACSNQDVVYGIGALGLEIEPVVIQVPDFGDRFWVYQIVDLRTDSFVQLGKMYNTTPGFYLLVGPDWQGETPKGIAHVFRSSTNTGIVGPRIAQSDDPADKKAVQEPLKQVVMYPLSEYDGKFKSIDWSKLPRAPSKTTSSGETKWVKPETFFDVLPAVLADGAPLPGEEARYAQVLAVLEAAAQNPALKEAMTQAVVEVQEKIVDPLLEFRNYGQQLPYNWSTISNESAFGTDYFTRTAVAKSNILVNSPNETKYYYQDLDAKGSRLNGANRYTVTFAKDQTPPAHGFWSLTMYDDTHFFVPNEIARYSVGTKNTDLKFDSDGSLTIYVQPDAPSDAKQRTNWLPSPKDADFTLYIRAYWPKTPVLDGSWTPPPVERSK</sequence>
<evidence type="ECO:0000259" key="2">
    <source>
        <dbReference type="Pfam" id="PF06863"/>
    </source>
</evidence>
<dbReference type="InterPro" id="IPR037050">
    <property type="entry name" value="DUF1254_sf"/>
</dbReference>
<protein>
    <submittedName>
        <fullName evidence="3">DUF1214 domain-containing protein</fullName>
    </submittedName>
</protein>
<dbReference type="PANTHER" id="PTHR36509">
    <property type="entry name" value="BLL3101 PROTEIN"/>
    <property type="match status" value="1"/>
</dbReference>
<evidence type="ECO:0000313" key="4">
    <source>
        <dbReference type="Proteomes" id="UP000479692"/>
    </source>
</evidence>
<dbReference type="SUPFAM" id="SSF160935">
    <property type="entry name" value="VPA0735-like"/>
    <property type="match status" value="1"/>
</dbReference>
<dbReference type="InterPro" id="IPR037049">
    <property type="entry name" value="DUF1214_C_sf"/>
</dbReference>
<evidence type="ECO:0000259" key="1">
    <source>
        <dbReference type="Pfam" id="PF06742"/>
    </source>
</evidence>
<dbReference type="Proteomes" id="UP000479692">
    <property type="component" value="Unassembled WGS sequence"/>
</dbReference>
<organism evidence="3 4">
    <name type="scientific">Noviluteimonas gilva</name>
    <dbReference type="NCBI Taxonomy" id="2682097"/>
    <lineage>
        <taxon>Bacteria</taxon>
        <taxon>Pseudomonadati</taxon>
        <taxon>Pseudomonadota</taxon>
        <taxon>Gammaproteobacteria</taxon>
        <taxon>Lysobacterales</taxon>
        <taxon>Lysobacteraceae</taxon>
        <taxon>Noviluteimonas</taxon>
    </lineage>
</organism>
<dbReference type="Pfam" id="PF06863">
    <property type="entry name" value="DUF1254"/>
    <property type="match status" value="1"/>
</dbReference>
<name>A0A7C9HMQ9_9GAMM</name>
<dbReference type="EMBL" id="WOXT01000002">
    <property type="protein sequence ID" value="MUV14712.1"/>
    <property type="molecule type" value="Genomic_DNA"/>
</dbReference>
<dbReference type="AlphaFoldDB" id="A0A7C9HMQ9"/>
<dbReference type="InterPro" id="IPR010679">
    <property type="entry name" value="DUF1254"/>
</dbReference>
<dbReference type="PANTHER" id="PTHR36509:SF2">
    <property type="entry name" value="BLL3101 PROTEIN"/>
    <property type="match status" value="1"/>
</dbReference>
<dbReference type="Gene3D" id="2.60.40.1610">
    <property type="entry name" value="Domain of unknown function DUF1254"/>
    <property type="match status" value="1"/>
</dbReference>
<dbReference type="InterPro" id="IPR010621">
    <property type="entry name" value="DUF1214"/>
</dbReference>
<proteinExistence type="predicted"/>
<feature type="domain" description="DUF1254" evidence="2">
    <location>
        <begin position="57"/>
        <end position="188"/>
    </location>
</feature>
<accession>A0A7C9HMQ9</accession>
<dbReference type="Pfam" id="PF06742">
    <property type="entry name" value="DUF1214"/>
    <property type="match status" value="1"/>
</dbReference>
<keyword evidence="4" id="KW-1185">Reference proteome</keyword>
<comment type="caution">
    <text evidence="3">The sequence shown here is derived from an EMBL/GenBank/DDBJ whole genome shotgun (WGS) entry which is preliminary data.</text>
</comment>